<evidence type="ECO:0000256" key="1">
    <source>
        <dbReference type="SAM" id="MobiDB-lite"/>
    </source>
</evidence>
<proteinExistence type="predicted"/>
<feature type="domain" description="Methyltransferase type 11" evidence="2">
    <location>
        <begin position="136"/>
        <end position="188"/>
    </location>
</feature>
<organism evidence="3">
    <name type="scientific">Ostreococcus mediterraneus</name>
    <dbReference type="NCBI Taxonomy" id="1486918"/>
    <lineage>
        <taxon>Eukaryota</taxon>
        <taxon>Viridiplantae</taxon>
        <taxon>Chlorophyta</taxon>
        <taxon>Mamiellophyceae</taxon>
        <taxon>Mamiellales</taxon>
        <taxon>Bathycoccaceae</taxon>
        <taxon>Ostreococcus</taxon>
    </lineage>
</organism>
<feature type="compositionally biased region" description="Low complexity" evidence="1">
    <location>
        <begin position="13"/>
        <end position="27"/>
    </location>
</feature>
<gene>
    <name evidence="3" type="ORF">OMED0929_LOCUS7198</name>
</gene>
<dbReference type="Gene3D" id="3.40.50.150">
    <property type="entry name" value="Vaccinia Virus protein VP39"/>
    <property type="match status" value="1"/>
</dbReference>
<dbReference type="GO" id="GO:0008757">
    <property type="term" value="F:S-adenosylmethionine-dependent methyltransferase activity"/>
    <property type="evidence" value="ECO:0007669"/>
    <property type="project" value="InterPro"/>
</dbReference>
<dbReference type="AlphaFoldDB" id="A0A7S0KPY4"/>
<feature type="region of interest" description="Disordered" evidence="1">
    <location>
        <begin position="1"/>
        <end position="34"/>
    </location>
</feature>
<dbReference type="PANTHER" id="PTHR43036:SF2">
    <property type="entry name" value="OS04G0481300 PROTEIN"/>
    <property type="match status" value="1"/>
</dbReference>
<evidence type="ECO:0000313" key="3">
    <source>
        <dbReference type="EMBL" id="CAD8588890.1"/>
    </source>
</evidence>
<name>A0A7S0KPY4_9CHLO</name>
<dbReference type="InterPro" id="IPR029063">
    <property type="entry name" value="SAM-dependent_MTases_sf"/>
</dbReference>
<dbReference type="SUPFAM" id="SSF53335">
    <property type="entry name" value="S-adenosyl-L-methionine-dependent methyltransferases"/>
    <property type="match status" value="1"/>
</dbReference>
<accession>A0A7S0KPY4</accession>
<evidence type="ECO:0000259" key="2">
    <source>
        <dbReference type="Pfam" id="PF08241"/>
    </source>
</evidence>
<dbReference type="Pfam" id="PF08241">
    <property type="entry name" value="Methyltransf_11"/>
    <property type="match status" value="1"/>
</dbReference>
<reference evidence="3" key="1">
    <citation type="submission" date="2021-01" db="EMBL/GenBank/DDBJ databases">
        <authorList>
            <person name="Corre E."/>
            <person name="Pelletier E."/>
            <person name="Niang G."/>
            <person name="Scheremetjew M."/>
            <person name="Finn R."/>
            <person name="Kale V."/>
            <person name="Holt S."/>
            <person name="Cochrane G."/>
            <person name="Meng A."/>
            <person name="Brown T."/>
            <person name="Cohen L."/>
        </authorList>
    </citation>
    <scope>NUCLEOTIDE SEQUENCE</scope>
    <source>
        <strain evidence="3">Clade-D-RCC2572</strain>
    </source>
</reference>
<protein>
    <recommendedName>
        <fullName evidence="2">Methyltransferase type 11 domain-containing protein</fullName>
    </recommendedName>
</protein>
<dbReference type="EMBL" id="HBEW01008541">
    <property type="protein sequence ID" value="CAD8588890.1"/>
    <property type="molecule type" value="Transcribed_RNA"/>
</dbReference>
<dbReference type="PANTHER" id="PTHR43036">
    <property type="entry name" value="OSJNBB0011N17.9 PROTEIN"/>
    <property type="match status" value="1"/>
</dbReference>
<dbReference type="CDD" id="cd02440">
    <property type="entry name" value="AdoMet_MTases"/>
    <property type="match status" value="1"/>
</dbReference>
<sequence length="287" mass="32488">MFASTRAPSPMFTRAAHASLTSSSSSSRRVRRTGVTRCETAGSVRREVLKREERTKLDPSSDLDFYAQPRFVTHVDNDFLAQVTELYRQRIPANSKVLDLCSSWVSHLPREVEYAKVYGHGMNATELGRNDRIDNFFVRDFNKDPRIALESNSVDAVVCCVSVQYLQRAEEVFAEIFRVLKPGGVVIITFSNRLFYSKAIQAWRDASGYARVQLVKSYFSAIAGFTAPEVITDMGAQDDSILGKIRRFFQRSSSDPFYAVVAYANYKPVYEQGDCRRMSVDDDECIA</sequence>
<dbReference type="InterPro" id="IPR013216">
    <property type="entry name" value="Methyltransf_11"/>
</dbReference>